<keyword evidence="10" id="KW-1185">Reference proteome</keyword>
<dbReference type="InterPro" id="IPR027417">
    <property type="entry name" value="P-loop_NTPase"/>
</dbReference>
<evidence type="ECO:0000256" key="5">
    <source>
        <dbReference type="ARBA" id="ARBA00022917"/>
    </source>
</evidence>
<dbReference type="CDD" id="cd04169">
    <property type="entry name" value="RF3"/>
    <property type="match status" value="1"/>
</dbReference>
<dbReference type="Pfam" id="PF16658">
    <property type="entry name" value="RF3_C"/>
    <property type="match status" value="1"/>
</dbReference>
<evidence type="ECO:0000256" key="7">
    <source>
        <dbReference type="ARBA" id="ARBA00073639"/>
    </source>
</evidence>
<dbReference type="InterPro" id="IPR000795">
    <property type="entry name" value="T_Tr_GTP-bd_dom"/>
</dbReference>
<keyword evidence="6 8" id="KW-0342">GTP-binding</keyword>
<dbReference type="AlphaFoldDB" id="A0A2Z4FP73"/>
<dbReference type="GO" id="GO:0016150">
    <property type="term" value="F:translation release factor activity, codon nonspecific"/>
    <property type="evidence" value="ECO:0007669"/>
    <property type="project" value="TreeGrafter"/>
</dbReference>
<organism evidence="9 10">
    <name type="scientific">Bradymonas sediminis</name>
    <dbReference type="NCBI Taxonomy" id="1548548"/>
    <lineage>
        <taxon>Bacteria</taxon>
        <taxon>Deltaproteobacteria</taxon>
        <taxon>Bradymonadales</taxon>
        <taxon>Bradymonadaceae</taxon>
        <taxon>Bradymonas</taxon>
    </lineage>
</organism>
<evidence type="ECO:0000256" key="8">
    <source>
        <dbReference type="HAMAP-Rule" id="MF_00072"/>
    </source>
</evidence>
<dbReference type="RefSeq" id="WP_111336270.1">
    <property type="nucleotide sequence ID" value="NZ_CP030032.1"/>
</dbReference>
<dbReference type="EMBL" id="CP030032">
    <property type="protein sequence ID" value="AWV90682.1"/>
    <property type="molecule type" value="Genomic_DNA"/>
</dbReference>
<comment type="function">
    <text evidence="8">Increases the formation of ribosomal termination complexes and stimulates activities of RF-1 and RF-2. It binds guanine nucleotides and has strong preference for UGA stop codons. It may interact directly with the ribosome. The stimulation of RF-1 and RF-2 is significantly reduced by GTP and GDP, but not by GMP.</text>
</comment>
<dbReference type="PROSITE" id="PS00301">
    <property type="entry name" value="G_TR_1"/>
    <property type="match status" value="1"/>
</dbReference>
<dbReference type="Pfam" id="PF22042">
    <property type="entry name" value="EF-G_D2"/>
    <property type="match status" value="1"/>
</dbReference>
<protein>
    <recommendedName>
        <fullName evidence="7 8">Peptide chain release factor 3</fullName>
        <shortName evidence="8">RF-3</shortName>
    </recommendedName>
</protein>
<dbReference type="GO" id="GO:0016149">
    <property type="term" value="F:translation release factor activity, codon specific"/>
    <property type="evidence" value="ECO:0007669"/>
    <property type="project" value="UniProtKB-UniRule"/>
</dbReference>
<dbReference type="Gene3D" id="2.40.30.10">
    <property type="entry name" value="Translation factors"/>
    <property type="match status" value="1"/>
</dbReference>
<dbReference type="NCBIfam" id="TIGR00503">
    <property type="entry name" value="prfC"/>
    <property type="match status" value="1"/>
</dbReference>
<accession>A0A2Z4FP73</accession>
<name>A0A2Z4FP73_9DELT</name>
<dbReference type="FunFam" id="3.30.70.3280:FF:000001">
    <property type="entry name" value="Peptide chain release factor 3"/>
    <property type="match status" value="1"/>
</dbReference>
<dbReference type="NCBIfam" id="TIGR00231">
    <property type="entry name" value="small_GTP"/>
    <property type="match status" value="1"/>
</dbReference>
<dbReference type="GO" id="GO:0005829">
    <property type="term" value="C:cytosol"/>
    <property type="evidence" value="ECO:0007669"/>
    <property type="project" value="TreeGrafter"/>
</dbReference>
<dbReference type="SUPFAM" id="SSF52540">
    <property type="entry name" value="P-loop containing nucleoside triphosphate hydrolases"/>
    <property type="match status" value="1"/>
</dbReference>
<keyword evidence="4 8" id="KW-0547">Nucleotide-binding</keyword>
<evidence type="ECO:0000256" key="2">
    <source>
        <dbReference type="ARBA" id="ARBA00009978"/>
    </source>
</evidence>
<dbReference type="KEGG" id="bsed:DN745_15710"/>
<dbReference type="InterPro" id="IPR004548">
    <property type="entry name" value="PrfC"/>
</dbReference>
<gene>
    <name evidence="8" type="primary">prfC</name>
    <name evidence="9" type="ORF">DN745_15710</name>
</gene>
<dbReference type="GO" id="GO:0003924">
    <property type="term" value="F:GTPase activity"/>
    <property type="evidence" value="ECO:0007669"/>
    <property type="project" value="InterPro"/>
</dbReference>
<dbReference type="InterPro" id="IPR005225">
    <property type="entry name" value="Small_GTP-bd"/>
</dbReference>
<dbReference type="PANTHER" id="PTHR43556">
    <property type="entry name" value="PEPTIDE CHAIN RELEASE FACTOR RF3"/>
    <property type="match status" value="1"/>
</dbReference>
<dbReference type="Proteomes" id="UP000249799">
    <property type="component" value="Chromosome"/>
</dbReference>
<evidence type="ECO:0000256" key="6">
    <source>
        <dbReference type="ARBA" id="ARBA00023134"/>
    </source>
</evidence>
<dbReference type="OrthoDB" id="9801472at2"/>
<keyword evidence="3 8" id="KW-0963">Cytoplasm</keyword>
<dbReference type="InterPro" id="IPR053905">
    <property type="entry name" value="EF-G-like_DII"/>
</dbReference>
<evidence type="ECO:0000313" key="10">
    <source>
        <dbReference type="Proteomes" id="UP000249799"/>
    </source>
</evidence>
<dbReference type="InterPro" id="IPR009000">
    <property type="entry name" value="Transl_B-barrel_sf"/>
</dbReference>
<dbReference type="InterPro" id="IPR041732">
    <property type="entry name" value="RF3_GTP-bd"/>
</dbReference>
<dbReference type="GO" id="GO:0005525">
    <property type="term" value="F:GTP binding"/>
    <property type="evidence" value="ECO:0007669"/>
    <property type="project" value="UniProtKB-UniRule"/>
</dbReference>
<comment type="subcellular location">
    <subcellularLocation>
        <location evidence="1 8">Cytoplasm</location>
    </subcellularLocation>
</comment>
<dbReference type="PRINTS" id="PR00315">
    <property type="entry name" value="ELONGATNFCT"/>
</dbReference>
<dbReference type="NCBIfam" id="NF001964">
    <property type="entry name" value="PRK00741.1"/>
    <property type="match status" value="1"/>
</dbReference>
<feature type="binding site" evidence="8">
    <location>
        <begin position="96"/>
        <end position="100"/>
    </location>
    <ligand>
        <name>GTP</name>
        <dbReference type="ChEBI" id="CHEBI:37565"/>
    </ligand>
</feature>
<dbReference type="SUPFAM" id="SSF50447">
    <property type="entry name" value="Translation proteins"/>
    <property type="match status" value="1"/>
</dbReference>
<sequence>MSPASTTELSPKKLKREVARRRTFAIISHPDAGKTTLTEKLLLYGGALHLAGSVKSRRAAKHAVSDWMEMEQQRGISITSSVLQFEYKKHFINLLDTPGHADFSEDTYRTLAAADSAVMLVDVAKGVEPQTIKLFKVCSMRKMPVFTFVNKMDRYGRQPLEIIEEIETVLGIGVVPINWPIGMGKDFKGVYDRMTKEVILFDSEGTHGEAIVDAKTIQIEDPKLATILGDKGYAKLLEEIELLEIAGEPFDLEKVRNGEQSPMFFGSAMTNFGLAPFLKYFVEMAPSPEDVKNPPVSPTRPDFSGFIFKIQANMNPSHRDRIAFMRITSGRYTRDMQAHLLRENRTMKLGYPQQFMASERELVEEAYAGDILGLYDPGYFKIGDSLSTGDPVEAREIPRFSPEHFAVVELKDPLRRKQLDKGLNQLSEEGAIQVFRQPHVGNQTIVGAVGILQFEVLKHRLEHEYNVKVLLRTLGFKHARWIGGEFDEAKFERQDYTMVLKDREDLPILLLRNDWALNFVRNNEPGIKLLTNPPGTPGLEELHGKGWGF</sequence>
<keyword evidence="5 8" id="KW-0648">Protein biosynthesis</keyword>
<feature type="binding site" evidence="8">
    <location>
        <begin position="28"/>
        <end position="35"/>
    </location>
    <ligand>
        <name>GTP</name>
        <dbReference type="ChEBI" id="CHEBI:37565"/>
    </ligand>
</feature>
<dbReference type="InterPro" id="IPR038467">
    <property type="entry name" value="RF3_dom_3_sf"/>
</dbReference>
<dbReference type="InterPro" id="IPR031157">
    <property type="entry name" value="G_TR_CS"/>
</dbReference>
<comment type="similarity">
    <text evidence="2 8">Belongs to the TRAFAC class translation factor GTPase superfamily. Classic translation factor GTPase family. PrfC subfamily.</text>
</comment>
<dbReference type="CDD" id="cd16259">
    <property type="entry name" value="RF3_III"/>
    <property type="match status" value="1"/>
</dbReference>
<feature type="binding site" evidence="8">
    <location>
        <begin position="150"/>
        <end position="153"/>
    </location>
    <ligand>
        <name>GTP</name>
        <dbReference type="ChEBI" id="CHEBI:37565"/>
    </ligand>
</feature>
<dbReference type="FunFam" id="3.40.50.300:FF:000542">
    <property type="entry name" value="Peptide chain release factor 3"/>
    <property type="match status" value="1"/>
</dbReference>
<dbReference type="InterPro" id="IPR035647">
    <property type="entry name" value="EFG_III/V"/>
</dbReference>
<reference evidence="9 10" key="1">
    <citation type="submission" date="2018-06" db="EMBL/GenBank/DDBJ databases">
        <title>Lujinxingia sediminis gen. nov. sp. nov., a new facultative anaerobic member of the class Deltaproteobacteria, and proposal of Lujinxingaceae fam. nov.</title>
        <authorList>
            <person name="Guo L.-Y."/>
            <person name="Li C.-M."/>
            <person name="Wang S."/>
            <person name="Du Z.-J."/>
        </authorList>
    </citation>
    <scope>NUCLEOTIDE SEQUENCE [LARGE SCALE GENOMIC DNA]</scope>
    <source>
        <strain evidence="9 10">FA350</strain>
    </source>
</reference>
<dbReference type="GO" id="GO:0006449">
    <property type="term" value="P:regulation of translational termination"/>
    <property type="evidence" value="ECO:0007669"/>
    <property type="project" value="UniProtKB-UniRule"/>
</dbReference>
<dbReference type="Gene3D" id="3.40.50.300">
    <property type="entry name" value="P-loop containing nucleotide triphosphate hydrolases"/>
    <property type="match status" value="1"/>
</dbReference>
<dbReference type="InterPro" id="IPR032090">
    <property type="entry name" value="RF3_C"/>
</dbReference>
<dbReference type="PANTHER" id="PTHR43556:SF2">
    <property type="entry name" value="PEPTIDE CHAIN RELEASE FACTOR RF3"/>
    <property type="match status" value="1"/>
</dbReference>
<dbReference type="SUPFAM" id="SSF54980">
    <property type="entry name" value="EF-G C-terminal domain-like"/>
    <property type="match status" value="1"/>
</dbReference>
<evidence type="ECO:0000256" key="4">
    <source>
        <dbReference type="ARBA" id="ARBA00022741"/>
    </source>
</evidence>
<dbReference type="HAMAP" id="MF_00072">
    <property type="entry name" value="Rel_fac_3"/>
    <property type="match status" value="1"/>
</dbReference>
<evidence type="ECO:0000256" key="3">
    <source>
        <dbReference type="ARBA" id="ARBA00022490"/>
    </source>
</evidence>
<proteinExistence type="inferred from homology"/>
<evidence type="ECO:0000256" key="1">
    <source>
        <dbReference type="ARBA" id="ARBA00004496"/>
    </source>
</evidence>
<dbReference type="Gene3D" id="3.30.70.3280">
    <property type="entry name" value="Peptide chain release factor 3, domain III"/>
    <property type="match status" value="1"/>
</dbReference>
<dbReference type="PROSITE" id="PS51722">
    <property type="entry name" value="G_TR_2"/>
    <property type="match status" value="1"/>
</dbReference>
<evidence type="ECO:0000313" key="9">
    <source>
        <dbReference type="EMBL" id="AWV90682.1"/>
    </source>
</evidence>
<dbReference type="Pfam" id="PF00009">
    <property type="entry name" value="GTP_EFTU"/>
    <property type="match status" value="1"/>
</dbReference>